<evidence type="ECO:0000259" key="5">
    <source>
        <dbReference type="PROSITE" id="PS50109"/>
    </source>
</evidence>
<dbReference type="InterPro" id="IPR053159">
    <property type="entry name" value="Hybrid_Histidine_Kinase"/>
</dbReference>
<sequence length="1718" mass="189941">MAPAPPPDESRSLRVISGELRFVRRSGRYDLYHVQNGTAPASLLFMADSSDPAAAQRLAQELAVARDLDPDVILIPSELVSAHGRLGLLIDDRARPLAELLDEPLEVTRFLRRAIGLAHALSYVHLQGLIHRNLCPDTIWIDAADHVWLTGLAGASRFHRERPDLAIHESLVESPIYMSPEQTGRVNRSIDARSDLYVLGIILYQMMASSALPFLANSPTQWIHYHIARSPNPLPSARPETIAIEQLIFRLLSKSADDRYLTAASVERDLRSCLVAWEAYHTTAGVRLTAQDACGVIRMSEKLYGRDAEINQILSAYHRVASTGATEWVLISGYSGAGKSSVVNELRKTLTPTNGLFISGKFDQYSRDIPFATLAQAFQSFVRQILGQDKDDLARWRDRLCDALGTSGGLLLNLVPELALLIGDQPAIPDLPAQESRARFQAVLSRFVGALAGPDHPLVLFLDDVQWFDTATAEFLVRLASAPEIGHLLMICAYRDNEVDESHPLASALDDIRAYAAHVDELRLQPLTFESVRSLVADVLRSDPARVSPLAALIHRKTGGNPFFTIQFFSSLVHEQLLVFDALRHEWTWNLDLIDAKGYTDNVVDLMARRLDRLPAASLQIVKVFSCLGMYADAETLSRLCELSENQVHAGLQDLVTAELVLRAGSDYRFVHDRVREAAYRLIPAADLAAQHLFIARHLAAAAGPAASSDAIFQIVNHYNSGAALVSSATERLTMAQYNHEAGKAARNAVAYQSALIYLTAARSRLTRQEWRDHQDLAFQIEYQIAECELLTGRPLAAESRLQDLRLEAADEVDKASVVALQITLCTAMDRSSDAVRICLDYLSEVGIIWPRQPSREDARAEYQRLARRLDGLSIAALLDLPIATAPKHCAALGVMTAALAPAFFTDLNLVCLILCRMANLSIHHGNSDASALAYAYLGMVAGPTFGDYRAALSFGELGLRLTEERGLDKYKARVDLTYGAHVLPWARPLTESQKYLRRAFDESNETGDLTYAGFSSCTLITNRLDSGDLLDDVEPEAATRLQLMQRAKFGLIVHIIRTQLQLIRMLRSDTDAFGSLNDAEFDEGNFEQELSANRSLDIATCWFWIRKMQARYFAGEFRAAYEAMEKATPLLWTTFGHFEYVVVRFYGGLVQAAYYDSAPASLRDRLKAGLVEAHRQMSEWETHCHENFEGRAAVLAAEIARIDNRPFDAIRSYERAIESSQRHHFLHVEAIAHELASRLYHRQGLQTGYETHSARARDCYHRWGALGKVKQIERQNPGHGFGLLTTPLVPPEFTDSFDLATVVKTSEAVSNEPGVSRLMETLMALVIEHAGAQRGLLIIPQGDELSVRAEARTGHDGIRVSLREEIVSASELPNTIINVVTRTGEPVMLDDARASGPFVDDPYIASVQCRSILCLPLVKRTKLVGIIFLENNLAAGVFTPAKLTILKLLASQAAMSLKNALLEEKDALVEALQKSQSELMRMSRLTAIGELVISIAHEINQPLTAIITNAEVCVRWLSNDRPSIEEAERAARRVIENGRRAADVVQTIRGLAVKSPPKMSAVDINDVAIEMLSIIQSELRQHTVQLETDLTDEDSLVLGNKVQLQQVLLNLTMNAIESTAAIEGRRTLQVATRSADNDTVVVSVTDNGLGFDEDRIDQLFEALVTTKPHGMGMGLSISKSIVEAHGGRLWATSVKPRGAAFHFSLPRAAPDPGFRTD</sequence>
<dbReference type="EMBL" id="JBHLWM010000008">
    <property type="protein sequence ID" value="MFC0242407.1"/>
    <property type="molecule type" value="Genomic_DNA"/>
</dbReference>
<name>A0ABV6EW99_9BRAD</name>
<dbReference type="Gene3D" id="3.40.50.300">
    <property type="entry name" value="P-loop containing nucleotide triphosphate hydrolases"/>
    <property type="match status" value="1"/>
</dbReference>
<keyword evidence="7" id="KW-1185">Reference proteome</keyword>
<dbReference type="Proteomes" id="UP001589775">
    <property type="component" value="Unassembled WGS sequence"/>
</dbReference>
<dbReference type="InterPro" id="IPR003018">
    <property type="entry name" value="GAF"/>
</dbReference>
<dbReference type="PROSITE" id="PS50011">
    <property type="entry name" value="PROTEIN_KINASE_DOM"/>
    <property type="match status" value="1"/>
</dbReference>
<organism evidence="6 7">
    <name type="scientific">Rhodopseudomonas telluris</name>
    <dbReference type="NCBI Taxonomy" id="644215"/>
    <lineage>
        <taxon>Bacteria</taxon>
        <taxon>Pseudomonadati</taxon>
        <taxon>Pseudomonadota</taxon>
        <taxon>Alphaproteobacteria</taxon>
        <taxon>Hyphomicrobiales</taxon>
        <taxon>Nitrobacteraceae</taxon>
        <taxon>Rhodopseudomonas</taxon>
    </lineage>
</organism>
<proteinExistence type="predicted"/>
<evidence type="ECO:0000256" key="2">
    <source>
        <dbReference type="ARBA" id="ARBA00012438"/>
    </source>
</evidence>
<dbReference type="InterPro" id="IPR011009">
    <property type="entry name" value="Kinase-like_dom_sf"/>
</dbReference>
<comment type="catalytic activity">
    <reaction evidence="1">
        <text>ATP + protein L-histidine = ADP + protein N-phospho-L-histidine.</text>
        <dbReference type="EC" id="2.7.13.3"/>
    </reaction>
</comment>
<dbReference type="InterPro" id="IPR000719">
    <property type="entry name" value="Prot_kinase_dom"/>
</dbReference>
<dbReference type="Gene3D" id="1.10.287.130">
    <property type="match status" value="1"/>
</dbReference>
<dbReference type="InterPro" id="IPR041664">
    <property type="entry name" value="AAA_16"/>
</dbReference>
<evidence type="ECO:0000256" key="1">
    <source>
        <dbReference type="ARBA" id="ARBA00000085"/>
    </source>
</evidence>
<dbReference type="CDD" id="cd00082">
    <property type="entry name" value="HisKA"/>
    <property type="match status" value="1"/>
</dbReference>
<dbReference type="PANTHER" id="PTHR43642:SF1">
    <property type="entry name" value="HYBRID SIGNAL TRANSDUCTION HISTIDINE KINASE G"/>
    <property type="match status" value="1"/>
</dbReference>
<evidence type="ECO:0000313" key="6">
    <source>
        <dbReference type="EMBL" id="MFC0242407.1"/>
    </source>
</evidence>
<dbReference type="Pfam" id="PF13191">
    <property type="entry name" value="AAA_16"/>
    <property type="match status" value="1"/>
</dbReference>
<protein>
    <recommendedName>
        <fullName evidence="2">histidine kinase</fullName>
        <ecNumber evidence="2">2.7.13.3</ecNumber>
    </recommendedName>
</protein>
<dbReference type="InterPro" id="IPR029016">
    <property type="entry name" value="GAF-like_dom_sf"/>
</dbReference>
<dbReference type="RefSeq" id="WP_378390355.1">
    <property type="nucleotide sequence ID" value="NZ_JBHLWM010000008.1"/>
</dbReference>
<dbReference type="EC" id="2.7.13.3" evidence="2"/>
<comment type="caution">
    <text evidence="6">The sequence shown here is derived from an EMBL/GenBank/DDBJ whole genome shotgun (WGS) entry which is preliminary data.</text>
</comment>
<dbReference type="Pfam" id="PF00069">
    <property type="entry name" value="Pkinase"/>
    <property type="match status" value="1"/>
</dbReference>
<dbReference type="Gene3D" id="3.30.450.40">
    <property type="match status" value="1"/>
</dbReference>
<dbReference type="InterPro" id="IPR027417">
    <property type="entry name" value="P-loop_NTPase"/>
</dbReference>
<gene>
    <name evidence="6" type="ORF">ACFFJ6_18090</name>
</gene>
<dbReference type="Pfam" id="PF01590">
    <property type="entry name" value="GAF"/>
    <property type="match status" value="1"/>
</dbReference>
<evidence type="ECO:0000259" key="4">
    <source>
        <dbReference type="PROSITE" id="PS50011"/>
    </source>
</evidence>
<dbReference type="SUPFAM" id="SSF52540">
    <property type="entry name" value="P-loop containing nucleoside triphosphate hydrolases"/>
    <property type="match status" value="1"/>
</dbReference>
<dbReference type="InterPro" id="IPR003661">
    <property type="entry name" value="HisK_dim/P_dom"/>
</dbReference>
<dbReference type="Pfam" id="PF02518">
    <property type="entry name" value="HATPase_c"/>
    <property type="match status" value="1"/>
</dbReference>
<keyword evidence="3" id="KW-0597">Phosphoprotein</keyword>
<dbReference type="SMART" id="SM00388">
    <property type="entry name" value="HisKA"/>
    <property type="match status" value="1"/>
</dbReference>
<dbReference type="InterPro" id="IPR005467">
    <property type="entry name" value="His_kinase_dom"/>
</dbReference>
<dbReference type="InterPro" id="IPR036097">
    <property type="entry name" value="HisK_dim/P_sf"/>
</dbReference>
<dbReference type="SUPFAM" id="SSF55781">
    <property type="entry name" value="GAF domain-like"/>
    <property type="match status" value="1"/>
</dbReference>
<dbReference type="InterPro" id="IPR003594">
    <property type="entry name" value="HATPase_dom"/>
</dbReference>
<dbReference type="SMART" id="SM00065">
    <property type="entry name" value="GAF"/>
    <property type="match status" value="1"/>
</dbReference>
<dbReference type="SMART" id="SM00387">
    <property type="entry name" value="HATPase_c"/>
    <property type="match status" value="1"/>
</dbReference>
<dbReference type="Pfam" id="PF00512">
    <property type="entry name" value="HisKA"/>
    <property type="match status" value="1"/>
</dbReference>
<dbReference type="InterPro" id="IPR004358">
    <property type="entry name" value="Sig_transdc_His_kin-like_C"/>
</dbReference>
<dbReference type="SMART" id="SM00220">
    <property type="entry name" value="S_TKc"/>
    <property type="match status" value="1"/>
</dbReference>
<dbReference type="Gene3D" id="1.10.510.10">
    <property type="entry name" value="Transferase(Phosphotransferase) domain 1"/>
    <property type="match status" value="1"/>
</dbReference>
<evidence type="ECO:0000313" key="7">
    <source>
        <dbReference type="Proteomes" id="UP001589775"/>
    </source>
</evidence>
<dbReference type="PRINTS" id="PR00344">
    <property type="entry name" value="BCTRLSENSOR"/>
</dbReference>
<dbReference type="PANTHER" id="PTHR43642">
    <property type="entry name" value="HYBRID SIGNAL TRANSDUCTION HISTIDINE KINASE G"/>
    <property type="match status" value="1"/>
</dbReference>
<dbReference type="PROSITE" id="PS50109">
    <property type="entry name" value="HIS_KIN"/>
    <property type="match status" value="1"/>
</dbReference>
<dbReference type="SUPFAM" id="SSF47384">
    <property type="entry name" value="Homodimeric domain of signal transducing histidine kinase"/>
    <property type="match status" value="1"/>
</dbReference>
<dbReference type="Gene3D" id="3.30.565.10">
    <property type="entry name" value="Histidine kinase-like ATPase, C-terminal domain"/>
    <property type="match status" value="1"/>
</dbReference>
<reference evidence="6 7" key="1">
    <citation type="submission" date="2024-09" db="EMBL/GenBank/DDBJ databases">
        <authorList>
            <person name="Sun Q."/>
            <person name="Mori K."/>
        </authorList>
    </citation>
    <scope>NUCLEOTIDE SEQUENCE [LARGE SCALE GENOMIC DNA]</scope>
    <source>
        <strain evidence="6 7">KCTC 23279</strain>
    </source>
</reference>
<dbReference type="SUPFAM" id="SSF56112">
    <property type="entry name" value="Protein kinase-like (PK-like)"/>
    <property type="match status" value="1"/>
</dbReference>
<feature type="domain" description="Protein kinase" evidence="4">
    <location>
        <begin position="1"/>
        <end position="274"/>
    </location>
</feature>
<evidence type="ECO:0000256" key="3">
    <source>
        <dbReference type="ARBA" id="ARBA00022553"/>
    </source>
</evidence>
<dbReference type="SUPFAM" id="SSF55874">
    <property type="entry name" value="ATPase domain of HSP90 chaperone/DNA topoisomerase II/histidine kinase"/>
    <property type="match status" value="1"/>
</dbReference>
<accession>A0ABV6EW99</accession>
<dbReference type="InterPro" id="IPR036890">
    <property type="entry name" value="HATPase_C_sf"/>
</dbReference>
<feature type="domain" description="Histidine kinase" evidence="5">
    <location>
        <begin position="1495"/>
        <end position="1710"/>
    </location>
</feature>